<proteinExistence type="predicted"/>
<accession>A0ABS7SA88</accession>
<reference evidence="1 2" key="1">
    <citation type="submission" date="2021-04" db="EMBL/GenBank/DDBJ databases">
        <title>Ruania sp. nov., isolated from sandy soil of mangrove forest.</title>
        <authorList>
            <person name="Ge X."/>
            <person name="Huang R."/>
            <person name="Liu W."/>
        </authorList>
    </citation>
    <scope>NUCLEOTIDE SEQUENCE [LARGE SCALE GENOMIC DNA]</scope>
    <source>
        <strain evidence="1 2">N2-46</strain>
    </source>
</reference>
<dbReference type="EMBL" id="JAGSHT010000013">
    <property type="protein sequence ID" value="MBZ2197250.1"/>
    <property type="molecule type" value="Genomic_DNA"/>
</dbReference>
<organism evidence="1 2">
    <name type="scientific">Occultella gossypii</name>
    <dbReference type="NCBI Taxonomy" id="2800820"/>
    <lineage>
        <taxon>Bacteria</taxon>
        <taxon>Bacillati</taxon>
        <taxon>Actinomycetota</taxon>
        <taxon>Actinomycetes</taxon>
        <taxon>Micrococcales</taxon>
        <taxon>Ruaniaceae</taxon>
        <taxon>Occultella</taxon>
    </lineage>
</organism>
<name>A0ABS7SA88_9MICO</name>
<sequence>MATVTTPEQWMEAQQEAFEQGHWLIVVENGWRPWIVTEDDRGNSWAHSWHQEDEVYPYKSSESLRLPLEVLAQREVAPEVRSDGTLRYPPTDDLARYKAFTEDVMALVAEWACLDDGALTEVVAQIRDAAERAGVTK</sequence>
<dbReference type="RefSeq" id="WP_223406869.1">
    <property type="nucleotide sequence ID" value="NZ_JAGSHT010000013.1"/>
</dbReference>
<protein>
    <submittedName>
        <fullName evidence="1">Uncharacterized protein</fullName>
    </submittedName>
</protein>
<keyword evidence="2" id="KW-1185">Reference proteome</keyword>
<evidence type="ECO:0000313" key="1">
    <source>
        <dbReference type="EMBL" id="MBZ2197250.1"/>
    </source>
</evidence>
<dbReference type="Proteomes" id="UP000826651">
    <property type="component" value="Unassembled WGS sequence"/>
</dbReference>
<comment type="caution">
    <text evidence="1">The sequence shown here is derived from an EMBL/GenBank/DDBJ whole genome shotgun (WGS) entry which is preliminary data.</text>
</comment>
<evidence type="ECO:0000313" key="2">
    <source>
        <dbReference type="Proteomes" id="UP000826651"/>
    </source>
</evidence>
<gene>
    <name evidence="1" type="ORF">KCQ71_13880</name>
</gene>